<dbReference type="Proteomes" id="UP000297872">
    <property type="component" value="Unassembled WGS sequence"/>
</dbReference>
<dbReference type="RefSeq" id="WP_134844210.1">
    <property type="nucleotide sequence ID" value="NZ_SGVY01000046.1"/>
</dbReference>
<sequence>MKLVYLPKCRMKYVDAKGEERFRFRPMICGLLFIKADSVKALKRILTYWGYFVYEDTVRNLETGELQKKKLVSTAHLLCKDVKDLNLDAIIKNATIPDEDMEHFIYFCDKMADGIEGLSIVDKRYDDLILENDTIRIFSGPLKGWVGVVKQIKRKGKKDRHLFVRFGNNHCLNVSNIRQYDMQIEHEATKGPKAEAVGVWRAIDQMIGYLQAKQPSENAYKTLHNLFLDYQKRLTVYRNRRMTDREYNNKKEEKTVAQQQKVLDQIDKRMRNNFRILSKNFPTGEIALGECLEELIPDAKLRPFLTPTSGEIIPEGQNFTILCHNGITELILRCNLRDVFLDKDNESDKNTTIFDEDYEYDAHFALVNTDGGKVKAICSWGGFYDYYASQSEDEREKFHTNLEAKKYPRLLYLLTQSEYKFEKVNGIGGFSIETDIVYTEDMEELGRRANEFFTLRSSLFTQLTAAAVEIWKGTRLLVWRQLLQRYVLLHKVPVIDQVPYDSK</sequence>
<evidence type="ECO:0008006" key="3">
    <source>
        <dbReference type="Google" id="ProtNLM"/>
    </source>
</evidence>
<reference evidence="1 2" key="1">
    <citation type="submission" date="2019-02" db="EMBL/GenBank/DDBJ databases">
        <title>Draft Genome Sequence of the Prevotella sp. BCRC 81118, Isolated from Human Feces.</title>
        <authorList>
            <person name="Huang C.-H."/>
        </authorList>
    </citation>
    <scope>NUCLEOTIDE SEQUENCE [LARGE SCALE GENOMIC DNA]</scope>
    <source>
        <strain evidence="1 2">BCRC 81118</strain>
    </source>
</reference>
<evidence type="ECO:0000313" key="1">
    <source>
        <dbReference type="EMBL" id="TFH76370.1"/>
    </source>
</evidence>
<gene>
    <name evidence="1" type="ORF">EXN75_13545</name>
</gene>
<organism evidence="1 2">
    <name type="scientific">Segatella hominis</name>
    <dbReference type="NCBI Taxonomy" id="2518605"/>
    <lineage>
        <taxon>Bacteria</taxon>
        <taxon>Pseudomonadati</taxon>
        <taxon>Bacteroidota</taxon>
        <taxon>Bacteroidia</taxon>
        <taxon>Bacteroidales</taxon>
        <taxon>Prevotellaceae</taxon>
        <taxon>Segatella</taxon>
    </lineage>
</organism>
<dbReference type="GeneID" id="302996291"/>
<comment type="caution">
    <text evidence="1">The sequence shown here is derived from an EMBL/GenBank/DDBJ whole genome shotgun (WGS) entry which is preliminary data.</text>
</comment>
<evidence type="ECO:0000313" key="2">
    <source>
        <dbReference type="Proteomes" id="UP000297872"/>
    </source>
</evidence>
<dbReference type="EMBL" id="SGVY01000046">
    <property type="protein sequence ID" value="TFH76370.1"/>
    <property type="molecule type" value="Genomic_DNA"/>
</dbReference>
<accession>A0A4Y8V6N6</accession>
<dbReference type="AlphaFoldDB" id="A0A4Y8V6N6"/>
<dbReference type="OrthoDB" id="1081856at2"/>
<proteinExistence type="predicted"/>
<keyword evidence="2" id="KW-1185">Reference proteome</keyword>
<protein>
    <recommendedName>
        <fullName evidence="3">KOW domain-containing protein</fullName>
    </recommendedName>
</protein>
<name>A0A4Y8V6N6_9BACT</name>